<dbReference type="RefSeq" id="WP_113845659.1">
    <property type="nucleotide sequence ID" value="NZ_CAXSSD010000005.1"/>
</dbReference>
<feature type="domain" description="PTS EIIA type-4" evidence="8">
    <location>
        <begin position="2"/>
        <end position="122"/>
    </location>
</feature>
<reference evidence="9 10" key="1">
    <citation type="submission" date="2015-06" db="EMBL/GenBank/DDBJ databases">
        <title>The Genome Sequence of Enterococcus durans 4EA1.</title>
        <authorList>
            <consortium name="The Broad Institute Genomics Platform"/>
            <consortium name="The Broad Institute Genome Sequencing Center for Infectious Disease"/>
            <person name="Earl A.M."/>
            <person name="Van Tyne D."/>
            <person name="Lebreton F."/>
            <person name="Saavedra J.T."/>
            <person name="Gilmore M.S."/>
            <person name="Manson Mcguire A."/>
            <person name="Clock S."/>
            <person name="Crupain M."/>
            <person name="Rangan U."/>
            <person name="Young S."/>
            <person name="Abouelleil A."/>
            <person name="Cao P."/>
            <person name="Chapman S.B."/>
            <person name="Griggs A."/>
            <person name="Priest M."/>
            <person name="Shea T."/>
            <person name="Wortman J."/>
            <person name="Nusbaum C."/>
            <person name="Birren B."/>
        </authorList>
    </citation>
    <scope>NUCLEOTIDE SEQUENCE [LARGE SCALE GENOMIC DNA]</scope>
    <source>
        <strain evidence="9 10">4EA1</strain>
    </source>
</reference>
<evidence type="ECO:0000256" key="4">
    <source>
        <dbReference type="ARBA" id="ARBA00022597"/>
    </source>
</evidence>
<sequence>MKKAYFLISHNEFAYGLKKAVEMIVGKQENLTAYGLMPGDHPDNIVAKIEEQITEDMEVVILGDIAGGSVCNSALVLTTRPNVVLVSGTNLPLAMEIIVTQTTDKEAIEAIIANVREGMKTLKVQPMMGEDCDDFF</sequence>
<comment type="subcellular location">
    <subcellularLocation>
        <location evidence="1">Cytoplasm</location>
    </subcellularLocation>
</comment>
<evidence type="ECO:0000256" key="2">
    <source>
        <dbReference type="ARBA" id="ARBA00022448"/>
    </source>
</evidence>
<keyword evidence="4" id="KW-0762">Sugar transport</keyword>
<accession>A0A367CDX7</accession>
<name>A0A367CDX7_9ENTE</name>
<dbReference type="InterPro" id="IPR036662">
    <property type="entry name" value="PTS_EIIA_man-typ_sf"/>
</dbReference>
<dbReference type="SUPFAM" id="SSF53062">
    <property type="entry name" value="PTS system fructose IIA component-like"/>
    <property type="match status" value="1"/>
</dbReference>
<dbReference type="AlphaFoldDB" id="A0A367CDX7"/>
<dbReference type="EMBL" id="LEPB01000004">
    <property type="protein sequence ID" value="RCA10734.1"/>
    <property type="molecule type" value="Genomic_DNA"/>
</dbReference>
<dbReference type="GO" id="GO:0009401">
    <property type="term" value="P:phosphoenolpyruvate-dependent sugar phosphotransferase system"/>
    <property type="evidence" value="ECO:0007669"/>
    <property type="project" value="UniProtKB-KW"/>
</dbReference>
<dbReference type="Proteomes" id="UP000252797">
    <property type="component" value="Unassembled WGS sequence"/>
</dbReference>
<dbReference type="Pfam" id="PF03610">
    <property type="entry name" value="EIIA-man"/>
    <property type="match status" value="1"/>
</dbReference>
<dbReference type="GO" id="GO:0016020">
    <property type="term" value="C:membrane"/>
    <property type="evidence" value="ECO:0007669"/>
    <property type="project" value="InterPro"/>
</dbReference>
<evidence type="ECO:0000256" key="7">
    <source>
        <dbReference type="ARBA" id="ARBA00022777"/>
    </source>
</evidence>
<dbReference type="InterPro" id="IPR033887">
    <property type="entry name" value="PTS_IIA_man"/>
</dbReference>
<dbReference type="GO" id="GO:0005737">
    <property type="term" value="C:cytoplasm"/>
    <property type="evidence" value="ECO:0007669"/>
    <property type="project" value="UniProtKB-SubCell"/>
</dbReference>
<dbReference type="InterPro" id="IPR051471">
    <property type="entry name" value="Bacterial_PTS_sugar_comp"/>
</dbReference>
<evidence type="ECO:0000313" key="9">
    <source>
        <dbReference type="EMBL" id="RCA10734.1"/>
    </source>
</evidence>
<keyword evidence="2" id="KW-0813">Transport</keyword>
<dbReference type="PANTHER" id="PTHR33799:SF1">
    <property type="entry name" value="PTS SYSTEM MANNOSE-SPECIFIC EIIAB COMPONENT-RELATED"/>
    <property type="match status" value="1"/>
</dbReference>
<evidence type="ECO:0000256" key="3">
    <source>
        <dbReference type="ARBA" id="ARBA00022490"/>
    </source>
</evidence>
<dbReference type="GO" id="GO:0016301">
    <property type="term" value="F:kinase activity"/>
    <property type="evidence" value="ECO:0007669"/>
    <property type="project" value="UniProtKB-KW"/>
</dbReference>
<evidence type="ECO:0000259" key="8">
    <source>
        <dbReference type="PROSITE" id="PS51096"/>
    </source>
</evidence>
<dbReference type="Gene3D" id="3.40.50.510">
    <property type="entry name" value="Phosphotransferase system, mannose-type IIA component"/>
    <property type="match status" value="1"/>
</dbReference>
<organism evidence="9 10">
    <name type="scientific">Enterococcus durans</name>
    <dbReference type="NCBI Taxonomy" id="53345"/>
    <lineage>
        <taxon>Bacteria</taxon>
        <taxon>Bacillati</taxon>
        <taxon>Bacillota</taxon>
        <taxon>Bacilli</taxon>
        <taxon>Lactobacillales</taxon>
        <taxon>Enterococcaceae</taxon>
        <taxon>Enterococcus</taxon>
    </lineage>
</organism>
<evidence type="ECO:0000256" key="5">
    <source>
        <dbReference type="ARBA" id="ARBA00022679"/>
    </source>
</evidence>
<proteinExistence type="predicted"/>
<protein>
    <recommendedName>
        <fullName evidence="8">PTS EIIA type-4 domain-containing protein</fullName>
    </recommendedName>
</protein>
<dbReference type="PROSITE" id="PS51096">
    <property type="entry name" value="PTS_EIIA_TYPE_4"/>
    <property type="match status" value="1"/>
</dbReference>
<comment type="caution">
    <text evidence="9">The sequence shown here is derived from an EMBL/GenBank/DDBJ whole genome shotgun (WGS) entry which is preliminary data.</text>
</comment>
<keyword evidence="5" id="KW-0808">Transferase</keyword>
<evidence type="ECO:0000313" key="10">
    <source>
        <dbReference type="Proteomes" id="UP000252797"/>
    </source>
</evidence>
<gene>
    <name evidence="9" type="ORF">EA71_01487</name>
</gene>
<keyword evidence="6" id="KW-0598">Phosphotransferase system</keyword>
<keyword evidence="3" id="KW-0963">Cytoplasm</keyword>
<keyword evidence="7" id="KW-0418">Kinase</keyword>
<dbReference type="PANTHER" id="PTHR33799">
    <property type="entry name" value="PTS PERMEASE-RELATED-RELATED"/>
    <property type="match status" value="1"/>
</dbReference>
<dbReference type="InterPro" id="IPR004701">
    <property type="entry name" value="PTS_EIIA_man-typ"/>
</dbReference>
<dbReference type="CDD" id="cd00006">
    <property type="entry name" value="PTS_IIA_man"/>
    <property type="match status" value="1"/>
</dbReference>
<evidence type="ECO:0000256" key="1">
    <source>
        <dbReference type="ARBA" id="ARBA00004496"/>
    </source>
</evidence>
<evidence type="ECO:0000256" key="6">
    <source>
        <dbReference type="ARBA" id="ARBA00022683"/>
    </source>
</evidence>